<proteinExistence type="predicted"/>
<keyword evidence="1" id="KW-1133">Transmembrane helix</keyword>
<evidence type="ECO:0000313" key="2">
    <source>
        <dbReference type="EMBL" id="GAA3033791.1"/>
    </source>
</evidence>
<protein>
    <submittedName>
        <fullName evidence="2">YggT family protein</fullName>
    </submittedName>
</protein>
<keyword evidence="1" id="KW-0472">Membrane</keyword>
<evidence type="ECO:0000256" key="1">
    <source>
        <dbReference type="SAM" id="Phobius"/>
    </source>
</evidence>
<sequence length="117" mass="12912">MTGPTGPDGAGDGGAKWRRGRTVEIVSGVLVFVLSIYLVLLIGRMILETVQAFARQWRPTGIVLVLAELVYTVTDPPLKFLRRFIPPLRLGTVAFDLSFTLLFILVVVLIQLVSARF</sequence>
<name>A0ABP6LBA2_9ACTN</name>
<feature type="transmembrane region" description="Helical" evidence="1">
    <location>
        <begin position="25"/>
        <end position="47"/>
    </location>
</feature>
<feature type="transmembrane region" description="Helical" evidence="1">
    <location>
        <begin position="90"/>
        <end position="113"/>
    </location>
</feature>
<dbReference type="Pfam" id="PF02325">
    <property type="entry name" value="CCB3_YggT"/>
    <property type="match status" value="1"/>
</dbReference>
<dbReference type="EMBL" id="BAAAWD010000021">
    <property type="protein sequence ID" value="GAA3033791.1"/>
    <property type="molecule type" value="Genomic_DNA"/>
</dbReference>
<dbReference type="InterPro" id="IPR003425">
    <property type="entry name" value="CCB3/YggT"/>
</dbReference>
<accession>A0ABP6LBA2</accession>
<evidence type="ECO:0000313" key="3">
    <source>
        <dbReference type="Proteomes" id="UP001499930"/>
    </source>
</evidence>
<keyword evidence="1" id="KW-0812">Transmembrane</keyword>
<gene>
    <name evidence="2" type="ORF">GCM10017559_71560</name>
</gene>
<reference evidence="3" key="1">
    <citation type="journal article" date="2019" name="Int. J. Syst. Evol. Microbiol.">
        <title>The Global Catalogue of Microorganisms (GCM) 10K type strain sequencing project: providing services to taxonomists for standard genome sequencing and annotation.</title>
        <authorList>
            <consortium name="The Broad Institute Genomics Platform"/>
            <consortium name="The Broad Institute Genome Sequencing Center for Infectious Disease"/>
            <person name="Wu L."/>
            <person name="Ma J."/>
        </authorList>
    </citation>
    <scope>NUCLEOTIDE SEQUENCE [LARGE SCALE GENOMIC DNA]</scope>
    <source>
        <strain evidence="3">JCM 3106</strain>
    </source>
</reference>
<keyword evidence="3" id="KW-1185">Reference proteome</keyword>
<organism evidence="2 3">
    <name type="scientific">Streptosporangium longisporum</name>
    <dbReference type="NCBI Taxonomy" id="46187"/>
    <lineage>
        <taxon>Bacteria</taxon>
        <taxon>Bacillati</taxon>
        <taxon>Actinomycetota</taxon>
        <taxon>Actinomycetes</taxon>
        <taxon>Streptosporangiales</taxon>
        <taxon>Streptosporangiaceae</taxon>
        <taxon>Streptosporangium</taxon>
    </lineage>
</organism>
<comment type="caution">
    <text evidence="2">The sequence shown here is derived from an EMBL/GenBank/DDBJ whole genome shotgun (WGS) entry which is preliminary data.</text>
</comment>
<dbReference type="Proteomes" id="UP001499930">
    <property type="component" value="Unassembled WGS sequence"/>
</dbReference>